<evidence type="ECO:0000313" key="3">
    <source>
        <dbReference type="Proteomes" id="UP000533476"/>
    </source>
</evidence>
<dbReference type="Proteomes" id="UP000533476">
    <property type="component" value="Unassembled WGS sequence"/>
</dbReference>
<dbReference type="PANTHER" id="PTHR33744">
    <property type="entry name" value="CARBOHYDRATE DIACID REGULATOR"/>
    <property type="match status" value="1"/>
</dbReference>
<sequence length="371" mass="43283">MSRRWHEPDTNPTYWEPLIREAEMRGKRLLGHLHEVVAEWERQVPGSAVIMDAWRVPLPGQRSRPGPGLRYQNPIERLDERIGVVVSDCDLQHILSHPKLDALILRLEMVLTELREWAEIEAERRGEKLRLVEDRGITPDVERLLTLCHFPIQDHPLEMQAYEVAATPFQRMDVLRRFIISRTWRYTGAFPWIAFTPNGVIRITTVASERSTREDAETMLRHWEELNPDTPIRVYRTMLADWTRLPEGLQEVYATMGFAESAGIEGLINDRIEGRWAYLFGGLPPERIDSVVRHILGPLMRPESKGLLDTLMSYLEHDQSIARTAEAMYVHPNTVLYRIRRVENLLGIDLRRTDNLTQVFLAVKLYQLFFH</sequence>
<name>A0A7Y0L4J3_9FIRM</name>
<dbReference type="Pfam" id="PF13556">
    <property type="entry name" value="HTH_30"/>
    <property type="match status" value="1"/>
</dbReference>
<dbReference type="RefSeq" id="WP_169098391.1">
    <property type="nucleotide sequence ID" value="NZ_JABBVZ010000019.1"/>
</dbReference>
<dbReference type="EMBL" id="JABBVZ010000019">
    <property type="protein sequence ID" value="NMP22260.1"/>
    <property type="molecule type" value="Genomic_DNA"/>
</dbReference>
<proteinExistence type="predicted"/>
<dbReference type="Gene3D" id="1.10.10.2840">
    <property type="entry name" value="PucR C-terminal helix-turn-helix domain"/>
    <property type="match status" value="1"/>
</dbReference>
<feature type="domain" description="PucR C-terminal helix-turn-helix" evidence="1">
    <location>
        <begin position="307"/>
        <end position="364"/>
    </location>
</feature>
<organism evidence="2 3">
    <name type="scientific">Sulfobacillus harzensis</name>
    <dbReference type="NCBI Taxonomy" id="2729629"/>
    <lineage>
        <taxon>Bacteria</taxon>
        <taxon>Bacillati</taxon>
        <taxon>Bacillota</taxon>
        <taxon>Clostridia</taxon>
        <taxon>Eubacteriales</taxon>
        <taxon>Clostridiales Family XVII. Incertae Sedis</taxon>
        <taxon>Sulfobacillus</taxon>
    </lineage>
</organism>
<dbReference type="InterPro" id="IPR042070">
    <property type="entry name" value="PucR_C-HTH_sf"/>
</dbReference>
<evidence type="ECO:0000313" key="2">
    <source>
        <dbReference type="EMBL" id="NMP22260.1"/>
    </source>
</evidence>
<dbReference type="PANTHER" id="PTHR33744:SF15">
    <property type="entry name" value="CARBOHYDRATE DIACID REGULATOR"/>
    <property type="match status" value="1"/>
</dbReference>
<protein>
    <submittedName>
        <fullName evidence="2">PucR family transcriptional regulator</fullName>
    </submittedName>
</protein>
<dbReference type="InterPro" id="IPR051448">
    <property type="entry name" value="CdaR-like_regulators"/>
</dbReference>
<reference evidence="2 3" key="1">
    <citation type="submission" date="2020-04" db="EMBL/GenBank/DDBJ databases">
        <authorList>
            <person name="Zhang R."/>
            <person name="Schippers A."/>
        </authorList>
    </citation>
    <scope>NUCLEOTIDE SEQUENCE [LARGE SCALE GENOMIC DNA]</scope>
    <source>
        <strain evidence="2 3">DSM 109850</strain>
    </source>
</reference>
<accession>A0A7Y0L4J3</accession>
<gene>
    <name evidence="2" type="ORF">HIJ39_07825</name>
</gene>
<evidence type="ECO:0000259" key="1">
    <source>
        <dbReference type="Pfam" id="PF13556"/>
    </source>
</evidence>
<dbReference type="AlphaFoldDB" id="A0A7Y0L4J3"/>
<comment type="caution">
    <text evidence="2">The sequence shown here is derived from an EMBL/GenBank/DDBJ whole genome shotgun (WGS) entry which is preliminary data.</text>
</comment>
<keyword evidence="3" id="KW-1185">Reference proteome</keyword>
<dbReference type="InterPro" id="IPR025736">
    <property type="entry name" value="PucR_C-HTH_dom"/>
</dbReference>